<proteinExistence type="predicted"/>
<organism evidence="2 3">
    <name type="scientific">Necator americanus</name>
    <name type="common">Human hookworm</name>
    <dbReference type="NCBI Taxonomy" id="51031"/>
    <lineage>
        <taxon>Eukaryota</taxon>
        <taxon>Metazoa</taxon>
        <taxon>Ecdysozoa</taxon>
        <taxon>Nematoda</taxon>
        <taxon>Chromadorea</taxon>
        <taxon>Rhabditida</taxon>
        <taxon>Rhabditina</taxon>
        <taxon>Rhabditomorpha</taxon>
        <taxon>Strongyloidea</taxon>
        <taxon>Ancylostomatidae</taxon>
        <taxon>Bunostominae</taxon>
        <taxon>Necator</taxon>
    </lineage>
</organism>
<feature type="compositionally biased region" description="Basic and acidic residues" evidence="1">
    <location>
        <begin position="79"/>
        <end position="88"/>
    </location>
</feature>
<feature type="region of interest" description="Disordered" evidence="1">
    <location>
        <begin position="65"/>
        <end position="88"/>
    </location>
</feature>
<dbReference type="EMBL" id="JAVFWL010000003">
    <property type="protein sequence ID" value="KAK6739988.1"/>
    <property type="molecule type" value="Genomic_DNA"/>
</dbReference>
<protein>
    <submittedName>
        <fullName evidence="2">Uncharacterized protein</fullName>
    </submittedName>
</protein>
<name>A0ABR1CQL6_NECAM</name>
<sequence length="88" mass="9516">MGAMVRDGAGKPFRLPAATSKMHMYTHTHHAQGNDSLSPAQIDINDGGYGRSKTTKLAYGKCAITGTPPDNQSSSPKDVITRIWEKSR</sequence>
<evidence type="ECO:0000313" key="2">
    <source>
        <dbReference type="EMBL" id="KAK6739988.1"/>
    </source>
</evidence>
<accession>A0ABR1CQL6</accession>
<evidence type="ECO:0000313" key="3">
    <source>
        <dbReference type="Proteomes" id="UP001303046"/>
    </source>
</evidence>
<reference evidence="2 3" key="1">
    <citation type="submission" date="2023-08" db="EMBL/GenBank/DDBJ databases">
        <title>A Necator americanus chromosomal reference genome.</title>
        <authorList>
            <person name="Ilik V."/>
            <person name="Petrzelkova K.J."/>
            <person name="Pardy F."/>
            <person name="Fuh T."/>
            <person name="Niatou-Singa F.S."/>
            <person name="Gouil Q."/>
            <person name="Baker L."/>
            <person name="Ritchie M.E."/>
            <person name="Jex A.R."/>
            <person name="Gazzola D."/>
            <person name="Li H."/>
            <person name="Toshio Fujiwara R."/>
            <person name="Zhan B."/>
            <person name="Aroian R.V."/>
            <person name="Pafco B."/>
            <person name="Schwarz E.M."/>
        </authorList>
    </citation>
    <scope>NUCLEOTIDE SEQUENCE [LARGE SCALE GENOMIC DNA]</scope>
    <source>
        <strain evidence="2 3">Aroian</strain>
        <tissue evidence="2">Whole animal</tissue>
    </source>
</reference>
<gene>
    <name evidence="2" type="primary">Necator_chrIII.g9217</name>
    <name evidence="2" type="ORF">RB195_008452</name>
</gene>
<evidence type="ECO:0000256" key="1">
    <source>
        <dbReference type="SAM" id="MobiDB-lite"/>
    </source>
</evidence>
<dbReference type="Proteomes" id="UP001303046">
    <property type="component" value="Unassembled WGS sequence"/>
</dbReference>
<keyword evidence="3" id="KW-1185">Reference proteome</keyword>
<comment type="caution">
    <text evidence="2">The sequence shown here is derived from an EMBL/GenBank/DDBJ whole genome shotgun (WGS) entry which is preliminary data.</text>
</comment>